<keyword evidence="3" id="KW-1185">Reference proteome</keyword>
<proteinExistence type="predicted"/>
<reference evidence="2 3" key="1">
    <citation type="submission" date="2017-08" db="EMBL/GenBank/DDBJ databases">
        <title>Virgibacillus indicus sp. nov. and Virgibacillus profoundi sp. nov, two moderately halophilic bacteria isolated from marine sediment by using the Microfluidic Streak Plate.</title>
        <authorList>
            <person name="Xu B."/>
            <person name="Hu B."/>
            <person name="Wang J."/>
            <person name="Zhu Y."/>
            <person name="Huang L."/>
            <person name="Du W."/>
            <person name="Huang Y."/>
        </authorList>
    </citation>
    <scope>NUCLEOTIDE SEQUENCE [LARGE SCALE GENOMIC DNA]</scope>
    <source>
        <strain evidence="2 3">IO3-P2-C2</strain>
    </source>
</reference>
<comment type="caution">
    <text evidence="2">The sequence shown here is derived from an EMBL/GenBank/DDBJ whole genome shotgun (WGS) entry which is preliminary data.</text>
</comment>
<protein>
    <submittedName>
        <fullName evidence="2">Uncharacterized protein</fullName>
    </submittedName>
</protein>
<dbReference type="OrthoDB" id="2969368at2"/>
<dbReference type="Proteomes" id="UP000216498">
    <property type="component" value="Unassembled WGS sequence"/>
</dbReference>
<dbReference type="EMBL" id="NPMS01000004">
    <property type="protein sequence ID" value="OZU88651.1"/>
    <property type="molecule type" value="Genomic_DNA"/>
</dbReference>
<evidence type="ECO:0000313" key="3">
    <source>
        <dbReference type="Proteomes" id="UP000216498"/>
    </source>
</evidence>
<feature type="compositionally biased region" description="Basic and acidic residues" evidence="1">
    <location>
        <begin position="1"/>
        <end position="27"/>
    </location>
</feature>
<dbReference type="RefSeq" id="WP_094885746.1">
    <property type="nucleotide sequence ID" value="NZ_NPMS01000004.1"/>
</dbReference>
<organism evidence="2 3">
    <name type="scientific">Virgibacillus indicus</name>
    <dbReference type="NCBI Taxonomy" id="2024554"/>
    <lineage>
        <taxon>Bacteria</taxon>
        <taxon>Bacillati</taxon>
        <taxon>Bacillota</taxon>
        <taxon>Bacilli</taxon>
        <taxon>Bacillales</taxon>
        <taxon>Bacillaceae</taxon>
        <taxon>Virgibacillus</taxon>
    </lineage>
</organism>
<evidence type="ECO:0000313" key="2">
    <source>
        <dbReference type="EMBL" id="OZU88651.1"/>
    </source>
</evidence>
<accession>A0A265NA10</accession>
<evidence type="ECO:0000256" key="1">
    <source>
        <dbReference type="SAM" id="MobiDB-lite"/>
    </source>
</evidence>
<sequence length="91" mass="10722">MSNHTQKEDQQVETLRDKEKHSPDSQKKASQSKKKKPTKPTGFKEFEALAKEIVEANGESYYEWLHMQHQEIILNFNVHNRKQITEVAKRS</sequence>
<name>A0A265NA10_9BACI</name>
<dbReference type="AlphaFoldDB" id="A0A265NA10"/>
<feature type="region of interest" description="Disordered" evidence="1">
    <location>
        <begin position="1"/>
        <end position="43"/>
    </location>
</feature>
<gene>
    <name evidence="2" type="ORF">CIL03_10190</name>
</gene>